<reference evidence="2" key="1">
    <citation type="journal article" date="2019" name="Int. J. Syst. Evol. Microbiol.">
        <title>The Global Catalogue of Microorganisms (GCM) 10K type strain sequencing project: providing services to taxonomists for standard genome sequencing and annotation.</title>
        <authorList>
            <consortium name="The Broad Institute Genomics Platform"/>
            <consortium name="The Broad Institute Genome Sequencing Center for Infectious Disease"/>
            <person name="Wu L."/>
            <person name="Ma J."/>
        </authorList>
    </citation>
    <scope>NUCLEOTIDE SEQUENCE [LARGE SCALE GENOMIC DNA]</scope>
    <source>
        <strain evidence="2">CGMCC 4.7357</strain>
    </source>
</reference>
<dbReference type="Pfam" id="PF04237">
    <property type="entry name" value="YjbR"/>
    <property type="match status" value="1"/>
</dbReference>
<dbReference type="RefSeq" id="WP_380079624.1">
    <property type="nucleotide sequence ID" value="NZ_JBHSGO010000203.1"/>
</dbReference>
<dbReference type="InterPro" id="IPR007351">
    <property type="entry name" value="YjbR"/>
</dbReference>
<keyword evidence="2" id="KW-1185">Reference proteome</keyword>
<dbReference type="Gene3D" id="3.90.1150.30">
    <property type="match status" value="1"/>
</dbReference>
<protein>
    <submittedName>
        <fullName evidence="1">MmcQ/YjbR family DNA-binding protein</fullName>
    </submittedName>
</protein>
<accession>A0ABV9K8X3</accession>
<gene>
    <name evidence="1" type="ORF">ACFO3G_07815</name>
</gene>
<proteinExistence type="predicted"/>
<name>A0ABV9K8X3_9PORP</name>
<dbReference type="Proteomes" id="UP001596020">
    <property type="component" value="Unassembled WGS sequence"/>
</dbReference>
<evidence type="ECO:0000313" key="1">
    <source>
        <dbReference type="EMBL" id="MFC4666499.1"/>
    </source>
</evidence>
<dbReference type="GO" id="GO:0003677">
    <property type="term" value="F:DNA binding"/>
    <property type="evidence" value="ECO:0007669"/>
    <property type="project" value="UniProtKB-KW"/>
</dbReference>
<keyword evidence="1" id="KW-0238">DNA-binding</keyword>
<sequence>MNTLQAEAYCLSLPGATEDMPFGDDVVTFRVANKIFAFMFLGHQPQRLALKCDPERAIQLRAKYDAIEAAYHLNKKHWNQLEIANLPSKLIEDLIVHSYNLVLDKLPKIIRNEILSNKDQDA</sequence>
<dbReference type="SUPFAM" id="SSF142906">
    <property type="entry name" value="YjbR-like"/>
    <property type="match status" value="1"/>
</dbReference>
<dbReference type="InterPro" id="IPR038056">
    <property type="entry name" value="YjbR-like_sf"/>
</dbReference>
<organism evidence="1 2">
    <name type="scientific">Falsiporphyromonas endometrii</name>
    <dbReference type="NCBI Taxonomy" id="1387297"/>
    <lineage>
        <taxon>Bacteria</taxon>
        <taxon>Pseudomonadati</taxon>
        <taxon>Bacteroidota</taxon>
        <taxon>Bacteroidia</taxon>
        <taxon>Bacteroidales</taxon>
        <taxon>Porphyromonadaceae</taxon>
        <taxon>Falsiporphyromonas</taxon>
    </lineage>
</organism>
<dbReference type="InterPro" id="IPR058532">
    <property type="entry name" value="YjbR/MT2646/Rv2570-like"/>
</dbReference>
<comment type="caution">
    <text evidence="1">The sequence shown here is derived from an EMBL/GenBank/DDBJ whole genome shotgun (WGS) entry which is preliminary data.</text>
</comment>
<evidence type="ECO:0000313" key="2">
    <source>
        <dbReference type="Proteomes" id="UP001596020"/>
    </source>
</evidence>
<dbReference type="PANTHER" id="PTHR35145:SF1">
    <property type="entry name" value="CYTOPLASMIC PROTEIN"/>
    <property type="match status" value="1"/>
</dbReference>
<dbReference type="PANTHER" id="PTHR35145">
    <property type="entry name" value="CYTOPLASMIC PROTEIN-RELATED"/>
    <property type="match status" value="1"/>
</dbReference>
<dbReference type="EMBL" id="JBHSGO010000203">
    <property type="protein sequence ID" value="MFC4666499.1"/>
    <property type="molecule type" value="Genomic_DNA"/>
</dbReference>